<proteinExistence type="predicted"/>
<dbReference type="EMBL" id="UOYP01000648">
    <property type="protein sequence ID" value="VAY89454.1"/>
    <property type="molecule type" value="Genomic_DNA"/>
</dbReference>
<protein>
    <submittedName>
        <fullName evidence="1">Uncharacterized protein</fullName>
    </submittedName>
</protein>
<reference evidence="1" key="1">
    <citation type="submission" date="2018-10" db="EMBL/GenBank/DDBJ databases">
        <authorList>
            <person name="Plewniak F."/>
        </authorList>
    </citation>
    <scope>NUCLEOTIDE SEQUENCE</scope>
</reference>
<sequence>MGATDVEDDDEAFEEQMAKLTSELSALFKRGSELEADVRTQLGRVGYGV</sequence>
<gene>
    <name evidence="1" type="ORF">CARN8_6820004</name>
</gene>
<accession>A0A3P3ZRU1</accession>
<dbReference type="AlphaFoldDB" id="A0A3P3ZRU1"/>
<name>A0A3P3ZRU1_9ZZZZ</name>
<evidence type="ECO:0000313" key="1">
    <source>
        <dbReference type="EMBL" id="VAY89454.1"/>
    </source>
</evidence>
<organism evidence="1">
    <name type="scientific">mine drainage metagenome</name>
    <dbReference type="NCBI Taxonomy" id="410659"/>
    <lineage>
        <taxon>unclassified sequences</taxon>
        <taxon>metagenomes</taxon>
        <taxon>ecological metagenomes</taxon>
    </lineage>
</organism>